<dbReference type="Proteomes" id="UP001147747">
    <property type="component" value="Unassembled WGS sequence"/>
</dbReference>
<name>A0A9X0BAX9_9EURO</name>
<gene>
    <name evidence="1" type="ORF">N7509_006363</name>
</gene>
<reference evidence="1" key="2">
    <citation type="journal article" date="2023" name="IMA Fungus">
        <title>Comparative genomic study of the Penicillium genus elucidates a diverse pangenome and 15 lateral gene transfer events.</title>
        <authorList>
            <person name="Petersen C."/>
            <person name="Sorensen T."/>
            <person name="Nielsen M.R."/>
            <person name="Sondergaard T.E."/>
            <person name="Sorensen J.L."/>
            <person name="Fitzpatrick D.A."/>
            <person name="Frisvad J.C."/>
            <person name="Nielsen K.L."/>
        </authorList>
    </citation>
    <scope>NUCLEOTIDE SEQUENCE</scope>
    <source>
        <strain evidence="1">IBT 29677</strain>
    </source>
</reference>
<dbReference type="OrthoDB" id="5396831at2759"/>
<dbReference type="RefSeq" id="XP_056490302.1">
    <property type="nucleotide sequence ID" value="XM_056631000.1"/>
</dbReference>
<keyword evidence="2" id="KW-1185">Reference proteome</keyword>
<protein>
    <submittedName>
        <fullName evidence="1">Uncharacterized protein</fullName>
    </submittedName>
</protein>
<sequence length="330" mass="37863">MSLKRSHSQWPEGIPPFIRQHEEPVNWDDIGAATRAWRYFVRERWVGGDTADQQKRDLIEQWATADQEFRDSYQSRAPEDEPSFFEGAELRDKSFIESDVDGFCMVYICITELNEEKQALLAKCIMGLFPWEGGWEFLASEIVMFLPLEGNQGDILDTFKLQQSVARPDFLDMHMALDGSVIFRDCYAKLIIDDRTLETGLGLWVEFDPNGIYETAFRAQIMSPDMADCYWEIGPGNQTGIEFALEYIRSGYSDLDEDRDPKIILEDESVDMRKPLVEIYRGEEVDLADEHAPGFREAEEEGNGLAIGFDLRRILANDGGPLIITDRERS</sequence>
<evidence type="ECO:0000313" key="2">
    <source>
        <dbReference type="Proteomes" id="UP001147747"/>
    </source>
</evidence>
<evidence type="ECO:0000313" key="1">
    <source>
        <dbReference type="EMBL" id="KAJ5398250.1"/>
    </source>
</evidence>
<reference evidence="1" key="1">
    <citation type="submission" date="2022-12" db="EMBL/GenBank/DDBJ databases">
        <authorList>
            <person name="Petersen C."/>
        </authorList>
    </citation>
    <scope>NUCLEOTIDE SEQUENCE</scope>
    <source>
        <strain evidence="1">IBT 29677</strain>
    </source>
</reference>
<comment type="caution">
    <text evidence="1">The sequence shown here is derived from an EMBL/GenBank/DDBJ whole genome shotgun (WGS) entry which is preliminary data.</text>
</comment>
<dbReference type="AlphaFoldDB" id="A0A9X0BAX9"/>
<organism evidence="1 2">
    <name type="scientific">Penicillium cosmopolitanum</name>
    <dbReference type="NCBI Taxonomy" id="1131564"/>
    <lineage>
        <taxon>Eukaryota</taxon>
        <taxon>Fungi</taxon>
        <taxon>Dikarya</taxon>
        <taxon>Ascomycota</taxon>
        <taxon>Pezizomycotina</taxon>
        <taxon>Eurotiomycetes</taxon>
        <taxon>Eurotiomycetidae</taxon>
        <taxon>Eurotiales</taxon>
        <taxon>Aspergillaceae</taxon>
        <taxon>Penicillium</taxon>
    </lineage>
</organism>
<proteinExistence type="predicted"/>
<dbReference type="EMBL" id="JAPZBU010000006">
    <property type="protein sequence ID" value="KAJ5398250.1"/>
    <property type="molecule type" value="Genomic_DNA"/>
</dbReference>
<dbReference type="GeneID" id="81369980"/>
<accession>A0A9X0BAX9</accession>